<dbReference type="Gene3D" id="1.10.3810.10">
    <property type="entry name" value="Biosynthetic peptidoglycan transglycosylase-like"/>
    <property type="match status" value="1"/>
</dbReference>
<feature type="domain" description="PLD phosphodiesterase" evidence="12">
    <location>
        <begin position="289"/>
        <end position="320"/>
    </location>
</feature>
<name>A0A975IZD9_9BACT</name>
<protein>
    <recommendedName>
        <fullName evidence="10">peptidoglycan glycosyltransferase</fullName>
        <ecNumber evidence="10">2.4.99.28</ecNumber>
    </recommendedName>
</protein>
<keyword evidence="7" id="KW-0808">Transferase</keyword>
<evidence type="ECO:0000256" key="3">
    <source>
        <dbReference type="ARBA" id="ARBA00007739"/>
    </source>
</evidence>
<dbReference type="GO" id="GO:0008658">
    <property type="term" value="F:penicillin binding"/>
    <property type="evidence" value="ECO:0007669"/>
    <property type="project" value="InterPro"/>
</dbReference>
<dbReference type="RefSeq" id="WP_211631228.1">
    <property type="nucleotide sequence ID" value="NZ_CP073100.1"/>
</dbReference>
<evidence type="ECO:0000256" key="1">
    <source>
        <dbReference type="ARBA" id="ARBA00004752"/>
    </source>
</evidence>
<comment type="catalytic activity">
    <reaction evidence="11">
        <text>[GlcNAc-(1-&gt;4)-Mur2Ac(oyl-L-Ala-gamma-D-Glu-L-Lys-D-Ala-D-Ala)](n)-di-trans,octa-cis-undecaprenyl diphosphate + beta-D-GlcNAc-(1-&gt;4)-Mur2Ac(oyl-L-Ala-gamma-D-Glu-L-Lys-D-Ala-D-Ala)-di-trans,octa-cis-undecaprenyl diphosphate = [GlcNAc-(1-&gt;4)-Mur2Ac(oyl-L-Ala-gamma-D-Glu-L-Lys-D-Ala-D-Ala)](n+1)-di-trans,octa-cis-undecaprenyl diphosphate + di-trans,octa-cis-undecaprenyl diphosphate + H(+)</text>
        <dbReference type="Rhea" id="RHEA:23708"/>
        <dbReference type="Rhea" id="RHEA-COMP:9602"/>
        <dbReference type="Rhea" id="RHEA-COMP:9603"/>
        <dbReference type="ChEBI" id="CHEBI:15378"/>
        <dbReference type="ChEBI" id="CHEBI:58405"/>
        <dbReference type="ChEBI" id="CHEBI:60033"/>
        <dbReference type="ChEBI" id="CHEBI:78435"/>
        <dbReference type="EC" id="2.4.99.28"/>
    </reaction>
</comment>
<accession>A0A975IZD9</accession>
<dbReference type="Proteomes" id="UP000676169">
    <property type="component" value="Chromosome"/>
</dbReference>
<dbReference type="EC" id="2.4.99.28" evidence="10"/>
<dbReference type="PROSITE" id="PS50035">
    <property type="entry name" value="PLD"/>
    <property type="match status" value="1"/>
</dbReference>
<evidence type="ECO:0000259" key="12">
    <source>
        <dbReference type="PROSITE" id="PS50035"/>
    </source>
</evidence>
<evidence type="ECO:0000256" key="11">
    <source>
        <dbReference type="ARBA" id="ARBA00049902"/>
    </source>
</evidence>
<dbReference type="SUPFAM" id="SSF56601">
    <property type="entry name" value="beta-lactamase/transpeptidase-like"/>
    <property type="match status" value="1"/>
</dbReference>
<dbReference type="AlphaFoldDB" id="A0A975IZD9"/>
<dbReference type="EMBL" id="CP073100">
    <property type="protein sequence ID" value="QUE51089.1"/>
    <property type="molecule type" value="Genomic_DNA"/>
</dbReference>
<dbReference type="Pfam" id="PF00905">
    <property type="entry name" value="Transpeptidase"/>
    <property type="match status" value="1"/>
</dbReference>
<reference evidence="13" key="1">
    <citation type="submission" date="2021-04" db="EMBL/GenBank/DDBJ databases">
        <title>Luteolibacter sp. 32A isolated from the skin of an Anderson's salamander (Ambystoma andersonii).</title>
        <authorList>
            <person name="Spergser J."/>
            <person name="Busse H.-J."/>
        </authorList>
    </citation>
    <scope>NUCLEOTIDE SEQUENCE</scope>
    <source>
        <strain evidence="13">32A</strain>
    </source>
</reference>
<evidence type="ECO:0000256" key="4">
    <source>
        <dbReference type="ARBA" id="ARBA00022645"/>
    </source>
</evidence>
<organism evidence="13 14">
    <name type="scientific">Luteolibacter ambystomatis</name>
    <dbReference type="NCBI Taxonomy" id="2824561"/>
    <lineage>
        <taxon>Bacteria</taxon>
        <taxon>Pseudomonadati</taxon>
        <taxon>Verrucomicrobiota</taxon>
        <taxon>Verrucomicrobiia</taxon>
        <taxon>Verrucomicrobiales</taxon>
        <taxon>Verrucomicrobiaceae</taxon>
        <taxon>Luteolibacter</taxon>
    </lineage>
</organism>
<evidence type="ECO:0000256" key="8">
    <source>
        <dbReference type="ARBA" id="ARBA00022801"/>
    </source>
</evidence>
<keyword evidence="5" id="KW-0645">Protease</keyword>
<keyword evidence="6" id="KW-0328">Glycosyltransferase</keyword>
<dbReference type="InterPro" id="IPR023346">
    <property type="entry name" value="Lysozyme-like_dom_sf"/>
</dbReference>
<dbReference type="PANTHER" id="PTHR32282:SF15">
    <property type="entry name" value="PENICILLIN-BINDING PROTEIN 1C"/>
    <property type="match status" value="1"/>
</dbReference>
<comment type="similarity">
    <text evidence="2">In the C-terminal section; belongs to the transpeptidase family.</text>
</comment>
<dbReference type="SUPFAM" id="SSF53955">
    <property type="entry name" value="Lysozyme-like"/>
    <property type="match status" value="1"/>
</dbReference>
<dbReference type="PANTHER" id="PTHR32282">
    <property type="entry name" value="BINDING PROTEIN TRANSPEPTIDASE, PUTATIVE-RELATED"/>
    <property type="match status" value="1"/>
</dbReference>
<dbReference type="KEGG" id="lamb:KBB96_19810"/>
<keyword evidence="8" id="KW-0378">Hydrolase</keyword>
<evidence type="ECO:0000256" key="9">
    <source>
        <dbReference type="ARBA" id="ARBA00023268"/>
    </source>
</evidence>
<evidence type="ECO:0000256" key="6">
    <source>
        <dbReference type="ARBA" id="ARBA00022676"/>
    </source>
</evidence>
<dbReference type="InterPro" id="IPR001460">
    <property type="entry name" value="PCN-bd_Tpept"/>
</dbReference>
<dbReference type="Gene3D" id="3.40.710.10">
    <property type="entry name" value="DD-peptidase/beta-lactamase superfamily"/>
    <property type="match status" value="1"/>
</dbReference>
<comment type="pathway">
    <text evidence="1">Cell wall biogenesis; peptidoglycan biosynthesis.</text>
</comment>
<evidence type="ECO:0000313" key="13">
    <source>
        <dbReference type="EMBL" id="QUE51089.1"/>
    </source>
</evidence>
<evidence type="ECO:0000256" key="7">
    <source>
        <dbReference type="ARBA" id="ARBA00022679"/>
    </source>
</evidence>
<dbReference type="InterPro" id="IPR001736">
    <property type="entry name" value="PLipase_D/transphosphatidylase"/>
</dbReference>
<sequence>MAIPLALAALWAFGWFVLPFLVPLPAGLGTEPAASPVLLDRHGEPIRRLTLDDFSRSEPVTLADLPPDFIACTLAAEDKRFFQHGGVDLLATCRAVRDLVAHRRVVSGASTITQQLVKISSPPTSRGLMAKIRETLGARRLEMTWTKEQILTAYFNRLDYGNRRRGPMEAARHLLQKPLADLSLGECALLAGLPQAPTRLNPLKRPDQAIARRNVVLGRLAKAGATPADRISAAIGEQPGLRPLEEKPVAPWLSPPVGSEGHDLQTTLDLPLQRDVETIVREELAALRGANLRHAAVVVIDNATGDILALVSSGNWNDPRGGQINGALAPRSPGSTLKPFTYLLSFQSTGRYPGSIVADIPTRFRTPEGLNLPGNFDHTHRGPVSIRTALACSLNVPAIRELNDLGGPEPLYHLLTDLGLTTLDERPDHYGLGLTIGNAPVRLLELTNAYATLARGGMYFPPRLFLSTPQEEPRRAFDARCAWLVADILSDADARAPSFGRHGPLELPFKCGAKTGTSSDFHDNWCVGFTKDFTVGVWAGNFDQTPIKGLSGVAGAGPIFHRTLVRVQRDSAAEWLPRPEGVMELGVDERTGKALPHAWGTIVPRSELCLTDRQPLPAAAEDYDAEGHVVLDAMYQEWFKSTDNRRRNELALAAERPAQEPLKILAPLDGITCLLDPELPSGGKRLRVATNLPGTAVWSSPTLAVEAAAPEAAVVLQPGTHVLIATDPRDGTQRSVTIKVKKL</sequence>
<dbReference type="Pfam" id="PF00912">
    <property type="entry name" value="Transgly"/>
    <property type="match status" value="1"/>
</dbReference>
<dbReference type="InterPro" id="IPR050396">
    <property type="entry name" value="Glycosyltr_51/Transpeptidase"/>
</dbReference>
<keyword evidence="14" id="KW-1185">Reference proteome</keyword>
<dbReference type="InterPro" id="IPR036950">
    <property type="entry name" value="PBP_transglycosylase"/>
</dbReference>
<evidence type="ECO:0000256" key="5">
    <source>
        <dbReference type="ARBA" id="ARBA00022670"/>
    </source>
</evidence>
<evidence type="ECO:0000256" key="2">
    <source>
        <dbReference type="ARBA" id="ARBA00007090"/>
    </source>
</evidence>
<comment type="similarity">
    <text evidence="3">In the N-terminal section; belongs to the glycosyltransferase 51 family.</text>
</comment>
<keyword evidence="4" id="KW-0121">Carboxypeptidase</keyword>
<gene>
    <name evidence="13" type="ORF">KBB96_19810</name>
</gene>
<evidence type="ECO:0000313" key="14">
    <source>
        <dbReference type="Proteomes" id="UP000676169"/>
    </source>
</evidence>
<dbReference type="GO" id="GO:0008955">
    <property type="term" value="F:peptidoglycan glycosyltransferase activity"/>
    <property type="evidence" value="ECO:0007669"/>
    <property type="project" value="UniProtKB-EC"/>
</dbReference>
<dbReference type="GO" id="GO:0030288">
    <property type="term" value="C:outer membrane-bounded periplasmic space"/>
    <property type="evidence" value="ECO:0007669"/>
    <property type="project" value="TreeGrafter"/>
</dbReference>
<dbReference type="GO" id="GO:0006508">
    <property type="term" value="P:proteolysis"/>
    <property type="evidence" value="ECO:0007669"/>
    <property type="project" value="UniProtKB-KW"/>
</dbReference>
<evidence type="ECO:0000256" key="10">
    <source>
        <dbReference type="ARBA" id="ARBA00044770"/>
    </source>
</evidence>
<dbReference type="GO" id="GO:0006793">
    <property type="term" value="P:phosphorus metabolic process"/>
    <property type="evidence" value="ECO:0007669"/>
    <property type="project" value="UniProtKB-ARBA"/>
</dbReference>
<keyword evidence="9" id="KW-0511">Multifunctional enzyme</keyword>
<dbReference type="GO" id="GO:0009252">
    <property type="term" value="P:peptidoglycan biosynthetic process"/>
    <property type="evidence" value="ECO:0007669"/>
    <property type="project" value="TreeGrafter"/>
</dbReference>
<dbReference type="InterPro" id="IPR001264">
    <property type="entry name" value="Glyco_trans_51"/>
</dbReference>
<dbReference type="GO" id="GO:0004180">
    <property type="term" value="F:carboxypeptidase activity"/>
    <property type="evidence" value="ECO:0007669"/>
    <property type="project" value="UniProtKB-KW"/>
</dbReference>
<dbReference type="InterPro" id="IPR012338">
    <property type="entry name" value="Beta-lactam/transpept-like"/>
</dbReference>
<proteinExistence type="inferred from homology"/>